<evidence type="ECO:0000313" key="2">
    <source>
        <dbReference type="EMBL" id="KAF2183662.1"/>
    </source>
</evidence>
<feature type="region of interest" description="Disordered" evidence="1">
    <location>
        <begin position="27"/>
        <end position="47"/>
    </location>
</feature>
<keyword evidence="3" id="KW-1185">Reference proteome</keyword>
<protein>
    <submittedName>
        <fullName evidence="2">Uncharacterized protein</fullName>
    </submittedName>
</protein>
<evidence type="ECO:0000313" key="3">
    <source>
        <dbReference type="Proteomes" id="UP000800200"/>
    </source>
</evidence>
<name>A0A6A6DZ52_9PEZI</name>
<evidence type="ECO:0000256" key="1">
    <source>
        <dbReference type="SAM" id="MobiDB-lite"/>
    </source>
</evidence>
<accession>A0A6A6DZ52</accession>
<sequence>MPSKISNAFSKTKTLFTKSNSDTIQVQELSTTQTKPTQTPRCSQGYTALPSITSLEDDNENENGALDVGQNQQVEEQLQERKDLRIVNQVSPGPSLNDDEDEEDDNDDGILSTSASPLLEQPHGQYLPPLPQEIDQPLFADFDDAYDAAEIVFD</sequence>
<dbReference type="AlphaFoldDB" id="A0A6A6DZ52"/>
<feature type="region of interest" description="Disordered" evidence="1">
    <location>
        <begin position="74"/>
        <end position="134"/>
    </location>
</feature>
<reference evidence="2" key="1">
    <citation type="journal article" date="2020" name="Stud. Mycol.">
        <title>101 Dothideomycetes genomes: a test case for predicting lifestyles and emergence of pathogens.</title>
        <authorList>
            <person name="Haridas S."/>
            <person name="Albert R."/>
            <person name="Binder M."/>
            <person name="Bloem J."/>
            <person name="Labutti K."/>
            <person name="Salamov A."/>
            <person name="Andreopoulos B."/>
            <person name="Baker S."/>
            <person name="Barry K."/>
            <person name="Bills G."/>
            <person name="Bluhm B."/>
            <person name="Cannon C."/>
            <person name="Castanera R."/>
            <person name="Culley D."/>
            <person name="Daum C."/>
            <person name="Ezra D."/>
            <person name="Gonzalez J."/>
            <person name="Henrissat B."/>
            <person name="Kuo A."/>
            <person name="Liang C."/>
            <person name="Lipzen A."/>
            <person name="Lutzoni F."/>
            <person name="Magnuson J."/>
            <person name="Mondo S."/>
            <person name="Nolan M."/>
            <person name="Ohm R."/>
            <person name="Pangilinan J."/>
            <person name="Park H.-J."/>
            <person name="Ramirez L."/>
            <person name="Alfaro M."/>
            <person name="Sun H."/>
            <person name="Tritt A."/>
            <person name="Yoshinaga Y."/>
            <person name="Zwiers L.-H."/>
            <person name="Turgeon B."/>
            <person name="Goodwin S."/>
            <person name="Spatafora J."/>
            <person name="Crous P."/>
            <person name="Grigoriev I."/>
        </authorList>
    </citation>
    <scope>NUCLEOTIDE SEQUENCE</scope>
    <source>
        <strain evidence="2">CBS 207.26</strain>
    </source>
</reference>
<organism evidence="2 3">
    <name type="scientific">Zopfia rhizophila CBS 207.26</name>
    <dbReference type="NCBI Taxonomy" id="1314779"/>
    <lineage>
        <taxon>Eukaryota</taxon>
        <taxon>Fungi</taxon>
        <taxon>Dikarya</taxon>
        <taxon>Ascomycota</taxon>
        <taxon>Pezizomycotina</taxon>
        <taxon>Dothideomycetes</taxon>
        <taxon>Dothideomycetes incertae sedis</taxon>
        <taxon>Zopfiaceae</taxon>
        <taxon>Zopfia</taxon>
    </lineage>
</organism>
<feature type="compositionally biased region" description="Acidic residues" evidence="1">
    <location>
        <begin position="97"/>
        <end position="108"/>
    </location>
</feature>
<dbReference type="EMBL" id="ML994641">
    <property type="protein sequence ID" value="KAF2183662.1"/>
    <property type="molecule type" value="Genomic_DNA"/>
</dbReference>
<proteinExistence type="predicted"/>
<gene>
    <name evidence="2" type="ORF">K469DRAFT_785093</name>
</gene>
<dbReference type="Proteomes" id="UP000800200">
    <property type="component" value="Unassembled WGS sequence"/>
</dbReference>